<evidence type="ECO:0000313" key="1">
    <source>
        <dbReference type="EMBL" id="XCD03649.1"/>
    </source>
</evidence>
<protein>
    <submittedName>
        <fullName evidence="1">Uncharacterized protein</fullName>
    </submittedName>
</protein>
<dbReference type="EMBL" id="PP511379">
    <property type="protein sequence ID" value="XCD03649.1"/>
    <property type="molecule type" value="Genomic_DNA"/>
</dbReference>
<name>A0AAU8AVN0_9CAUD</name>
<accession>A0AAU8AVN0</accession>
<reference evidence="1" key="1">
    <citation type="submission" date="2024-03" db="EMBL/GenBank/DDBJ databases">
        <title>Diverse circular DNA viruses in blood, oral, and fecal samples of captive lemurs.</title>
        <authorList>
            <person name="Paietta E.N."/>
            <person name="Kraberger S."/>
            <person name="Lund M.C."/>
            <person name="Custer J.M."/>
            <person name="Vargas K.M."/>
            <person name="Ehmke E.E."/>
            <person name="Yoder A.D."/>
            <person name="Varsani A."/>
        </authorList>
    </citation>
    <scope>NUCLEOTIDE SEQUENCE</scope>
    <source>
        <strain evidence="1">Duke_21_1</strain>
    </source>
</reference>
<proteinExistence type="predicted"/>
<organism evidence="1">
    <name type="scientific">Dulem virus 40</name>
    <dbReference type="NCBI Taxonomy" id="3145758"/>
    <lineage>
        <taxon>Viruses</taxon>
        <taxon>Duplodnaviria</taxon>
        <taxon>Heunggongvirae</taxon>
        <taxon>Uroviricota</taxon>
        <taxon>Caudoviricetes</taxon>
    </lineage>
</organism>
<sequence>MKRQETLTVSQKAHPFLGFRRALRVQKHVY</sequence>